<protein>
    <submittedName>
        <fullName evidence="1">Uncharacterized protein</fullName>
    </submittedName>
</protein>
<keyword evidence="2" id="KW-1185">Reference proteome</keyword>
<dbReference type="KEGG" id="cof:FOZ74_15105"/>
<dbReference type="EMBL" id="CP042344">
    <property type="protein sequence ID" value="QEA14251.1"/>
    <property type="molecule type" value="Genomic_DNA"/>
</dbReference>
<dbReference type="RefSeq" id="WP_146913847.1">
    <property type="nucleotide sequence ID" value="NZ_CP042344.1"/>
</dbReference>
<dbReference type="AlphaFoldDB" id="A0A5B8RXF5"/>
<dbReference type="OrthoDB" id="9204575at2"/>
<name>A0A5B8RXF5_9BURK</name>
<evidence type="ECO:0000313" key="1">
    <source>
        <dbReference type="EMBL" id="QEA14251.1"/>
    </source>
</evidence>
<accession>A0A5B8RXF5</accession>
<dbReference type="Proteomes" id="UP000321199">
    <property type="component" value="Chromosome"/>
</dbReference>
<sequence length="92" mass="9805">MAPLDCNWACVMAPAYVYVGIVKREEFDRLALPVTDHGASNPDRPVLTKTAHDPNGCTVVFQHWYGPTPAERAAEAAAAQALARITVAGTVA</sequence>
<organism evidence="1 2">
    <name type="scientific">Comamonas flocculans</name>
    <dbReference type="NCBI Taxonomy" id="2597701"/>
    <lineage>
        <taxon>Bacteria</taxon>
        <taxon>Pseudomonadati</taxon>
        <taxon>Pseudomonadota</taxon>
        <taxon>Betaproteobacteria</taxon>
        <taxon>Burkholderiales</taxon>
        <taxon>Comamonadaceae</taxon>
        <taxon>Comamonas</taxon>
    </lineage>
</organism>
<gene>
    <name evidence="1" type="ORF">FOZ74_15105</name>
</gene>
<evidence type="ECO:0000313" key="2">
    <source>
        <dbReference type="Proteomes" id="UP000321199"/>
    </source>
</evidence>
<reference evidence="1 2" key="1">
    <citation type="submission" date="2019-07" db="EMBL/GenBank/DDBJ databases">
        <title>Complete genome sequence of Comamonas sp. NLF 7-7 isolated from livestock.</title>
        <authorList>
            <person name="Kim D.H."/>
            <person name="Kim J.G."/>
        </authorList>
    </citation>
    <scope>NUCLEOTIDE SEQUENCE [LARGE SCALE GENOMIC DNA]</scope>
    <source>
        <strain evidence="1 2">NLF 7-7</strain>
    </source>
</reference>
<proteinExistence type="predicted"/>